<dbReference type="InterPro" id="IPR004513">
    <property type="entry name" value="FtsX"/>
</dbReference>
<keyword evidence="7 11" id="KW-1133">Transmembrane helix</keyword>
<evidence type="ECO:0000256" key="8">
    <source>
        <dbReference type="ARBA" id="ARBA00023136"/>
    </source>
</evidence>
<dbReference type="NCBIfam" id="NF038347">
    <property type="entry name" value="FtsX_Gpos"/>
    <property type="match status" value="1"/>
</dbReference>
<dbReference type="PANTHER" id="PTHR47755:SF1">
    <property type="entry name" value="CELL DIVISION PROTEIN FTSX"/>
    <property type="match status" value="1"/>
</dbReference>
<evidence type="ECO:0000256" key="10">
    <source>
        <dbReference type="PIRNR" id="PIRNR003097"/>
    </source>
</evidence>
<evidence type="ECO:0000256" key="6">
    <source>
        <dbReference type="ARBA" id="ARBA00022692"/>
    </source>
</evidence>
<evidence type="ECO:0000256" key="2">
    <source>
        <dbReference type="ARBA" id="ARBA00007379"/>
    </source>
</evidence>
<proteinExistence type="inferred from homology"/>
<dbReference type="InterPro" id="IPR058204">
    <property type="entry name" value="FtsX_firmicutes-type"/>
</dbReference>
<gene>
    <name evidence="14" type="ORF">EDD75_0213</name>
</gene>
<evidence type="ECO:0000313" key="14">
    <source>
        <dbReference type="EMBL" id="RPF49403.1"/>
    </source>
</evidence>
<evidence type="ECO:0000259" key="12">
    <source>
        <dbReference type="Pfam" id="PF02687"/>
    </source>
</evidence>
<comment type="function">
    <text evidence="10">Part of the ABC transporter FtsEX involved in asymmetric cellular division facilitating the initiation of sporulation.</text>
</comment>
<name>A0A3N5AWZ3_9THEO</name>
<comment type="caution">
    <text evidence="14">The sequence shown here is derived from an EMBL/GenBank/DDBJ whole genome shotgun (WGS) entry which is preliminary data.</text>
</comment>
<evidence type="ECO:0000259" key="13">
    <source>
        <dbReference type="Pfam" id="PF18075"/>
    </source>
</evidence>
<keyword evidence="5 10" id="KW-0132">Cell division</keyword>
<evidence type="ECO:0000256" key="3">
    <source>
        <dbReference type="ARBA" id="ARBA00021907"/>
    </source>
</evidence>
<dbReference type="RefSeq" id="WP_123926784.1">
    <property type="nucleotide sequence ID" value="NZ_RKRE01000001.1"/>
</dbReference>
<dbReference type="Pfam" id="PF18075">
    <property type="entry name" value="FtsX_ECD"/>
    <property type="match status" value="1"/>
</dbReference>
<evidence type="ECO:0000313" key="15">
    <source>
        <dbReference type="Proteomes" id="UP000282654"/>
    </source>
</evidence>
<protein>
    <recommendedName>
        <fullName evidence="3 10">Cell division protein FtsX</fullName>
    </recommendedName>
</protein>
<dbReference type="OrthoDB" id="9812531at2"/>
<dbReference type="Gene3D" id="3.30.70.3040">
    <property type="match status" value="1"/>
</dbReference>
<comment type="similarity">
    <text evidence="2 10">Belongs to the ABC-4 integral membrane protein family. FtsX subfamily.</text>
</comment>
<sequence length="296" mass="32105">MALRILWRWWREAFVSLFRNGWLAASATGMVLVSLFLLGFVSLFALNAAHFSRLVENQVEVAVFLQDNLAPDLVRQLGRELRQIEGVAQVTFVSKEEALAKLKRDLGDKSGLLSGLEEQNPLPDSFRLRPKDAAAVPLIAKEAAALPGVEKVRYGEGVVEKLVKITNSVRLAALALVALFGLAAVFLIVTTIRLSILSRQEEIGIMKLLGATNWFIRGPFILEGLIIGTSGALLATAILYWGYAALVGQIEQAALIFFQPVTEKAVLLPVFGAIFGAGLILGALSSALSVHRFLTV</sequence>
<feature type="transmembrane region" description="Helical" evidence="11">
    <location>
        <begin position="171"/>
        <end position="194"/>
    </location>
</feature>
<dbReference type="PIRSF" id="PIRSF003097">
    <property type="entry name" value="FtsX"/>
    <property type="match status" value="1"/>
</dbReference>
<dbReference type="Pfam" id="PF02687">
    <property type="entry name" value="FtsX"/>
    <property type="match status" value="1"/>
</dbReference>
<dbReference type="GO" id="GO:0051301">
    <property type="term" value="P:cell division"/>
    <property type="evidence" value="ECO:0007669"/>
    <property type="project" value="UniProtKB-KW"/>
</dbReference>
<evidence type="ECO:0000256" key="5">
    <source>
        <dbReference type="ARBA" id="ARBA00022618"/>
    </source>
</evidence>
<evidence type="ECO:0000256" key="4">
    <source>
        <dbReference type="ARBA" id="ARBA00022475"/>
    </source>
</evidence>
<dbReference type="Proteomes" id="UP000282654">
    <property type="component" value="Unassembled WGS sequence"/>
</dbReference>
<dbReference type="GO" id="GO:0005886">
    <property type="term" value="C:plasma membrane"/>
    <property type="evidence" value="ECO:0007669"/>
    <property type="project" value="UniProtKB-SubCell"/>
</dbReference>
<keyword evidence="15" id="KW-1185">Reference proteome</keyword>
<feature type="transmembrane region" description="Helical" evidence="11">
    <location>
        <begin position="265"/>
        <end position="288"/>
    </location>
</feature>
<evidence type="ECO:0000256" key="1">
    <source>
        <dbReference type="ARBA" id="ARBA00004651"/>
    </source>
</evidence>
<feature type="transmembrane region" description="Helical" evidence="11">
    <location>
        <begin position="21"/>
        <end position="46"/>
    </location>
</feature>
<evidence type="ECO:0000256" key="9">
    <source>
        <dbReference type="ARBA" id="ARBA00023306"/>
    </source>
</evidence>
<feature type="transmembrane region" description="Helical" evidence="11">
    <location>
        <begin position="214"/>
        <end position="234"/>
    </location>
</feature>
<accession>A0A3N5AWZ3</accession>
<keyword evidence="4 10" id="KW-1003">Cell membrane</keyword>
<feature type="domain" description="FtsX extracellular" evidence="13">
    <location>
        <begin position="59"/>
        <end position="152"/>
    </location>
</feature>
<organism evidence="14 15">
    <name type="scientific">Thermodesulfitimonas autotrophica</name>
    <dbReference type="NCBI Taxonomy" id="1894989"/>
    <lineage>
        <taxon>Bacteria</taxon>
        <taxon>Bacillati</taxon>
        <taxon>Bacillota</taxon>
        <taxon>Clostridia</taxon>
        <taxon>Thermoanaerobacterales</taxon>
        <taxon>Thermoanaerobacteraceae</taxon>
        <taxon>Thermodesulfitimonas</taxon>
    </lineage>
</organism>
<dbReference type="PANTHER" id="PTHR47755">
    <property type="entry name" value="CELL DIVISION PROTEIN FTSX"/>
    <property type="match status" value="1"/>
</dbReference>
<evidence type="ECO:0000256" key="7">
    <source>
        <dbReference type="ARBA" id="ARBA00022989"/>
    </source>
</evidence>
<reference evidence="14 15" key="1">
    <citation type="submission" date="2018-11" db="EMBL/GenBank/DDBJ databases">
        <title>Genomic Encyclopedia of Type Strains, Phase IV (KMG-IV): sequencing the most valuable type-strain genomes for metagenomic binning, comparative biology and taxonomic classification.</title>
        <authorList>
            <person name="Goeker M."/>
        </authorList>
    </citation>
    <scope>NUCLEOTIDE SEQUENCE [LARGE SCALE GENOMIC DNA]</scope>
    <source>
        <strain evidence="14 15">DSM 102936</strain>
    </source>
</reference>
<keyword evidence="8 10" id="KW-0472">Membrane</keyword>
<keyword evidence="9 10" id="KW-0131">Cell cycle</keyword>
<dbReference type="AlphaFoldDB" id="A0A3N5AWZ3"/>
<keyword evidence="6 11" id="KW-0812">Transmembrane</keyword>
<dbReference type="InterPro" id="IPR040690">
    <property type="entry name" value="FtsX_ECD"/>
</dbReference>
<dbReference type="EMBL" id="RKRE01000001">
    <property type="protein sequence ID" value="RPF49403.1"/>
    <property type="molecule type" value="Genomic_DNA"/>
</dbReference>
<evidence type="ECO:0000256" key="11">
    <source>
        <dbReference type="SAM" id="Phobius"/>
    </source>
</evidence>
<dbReference type="InterPro" id="IPR003838">
    <property type="entry name" value="ABC3_permease_C"/>
</dbReference>
<feature type="domain" description="ABC3 transporter permease C-terminal" evidence="12">
    <location>
        <begin position="176"/>
        <end position="294"/>
    </location>
</feature>
<comment type="subcellular location">
    <subcellularLocation>
        <location evidence="1">Cell membrane</location>
        <topology evidence="1">Multi-pass membrane protein</topology>
    </subcellularLocation>
</comment>